<reference evidence="1 2" key="1">
    <citation type="journal article" date="2018" name="Gigascience">
        <title>Genomes of trombidid mites reveal novel predicted allergens and laterally-transferred genes associated with secondary metabolism.</title>
        <authorList>
            <person name="Dong X."/>
            <person name="Chaisiri K."/>
            <person name="Xia D."/>
            <person name="Armstrong S.D."/>
            <person name="Fang Y."/>
            <person name="Donnelly M.J."/>
            <person name="Kadowaki T."/>
            <person name="McGarry J.W."/>
            <person name="Darby A.C."/>
            <person name="Makepeace B.L."/>
        </authorList>
    </citation>
    <scope>NUCLEOTIDE SEQUENCE [LARGE SCALE GENOMIC DNA]</scope>
    <source>
        <strain evidence="1">UoL-UT</strain>
    </source>
</reference>
<sequence>MHSKNLTIKKVCLSDKSNAAICLSHKFGIKHFQCSQLNRQFDWLMSIMIQFWMSSLHLEQFLKMTIVTIHHTCIVAYHYLGEQALLLKVQD</sequence>
<accession>A0A443SBK7</accession>
<keyword evidence="2" id="KW-1185">Reference proteome</keyword>
<protein>
    <submittedName>
        <fullName evidence="1">Uncharacterized protein</fullName>
    </submittedName>
</protein>
<dbReference type="EMBL" id="NCKV01004262">
    <property type="protein sequence ID" value="RWS24923.1"/>
    <property type="molecule type" value="Genomic_DNA"/>
</dbReference>
<dbReference type="AlphaFoldDB" id="A0A443SBK7"/>
<organism evidence="1 2">
    <name type="scientific">Leptotrombidium deliense</name>
    <dbReference type="NCBI Taxonomy" id="299467"/>
    <lineage>
        <taxon>Eukaryota</taxon>
        <taxon>Metazoa</taxon>
        <taxon>Ecdysozoa</taxon>
        <taxon>Arthropoda</taxon>
        <taxon>Chelicerata</taxon>
        <taxon>Arachnida</taxon>
        <taxon>Acari</taxon>
        <taxon>Acariformes</taxon>
        <taxon>Trombidiformes</taxon>
        <taxon>Prostigmata</taxon>
        <taxon>Anystina</taxon>
        <taxon>Parasitengona</taxon>
        <taxon>Trombiculoidea</taxon>
        <taxon>Trombiculidae</taxon>
        <taxon>Leptotrombidium</taxon>
    </lineage>
</organism>
<evidence type="ECO:0000313" key="2">
    <source>
        <dbReference type="Proteomes" id="UP000288716"/>
    </source>
</evidence>
<dbReference type="VEuPathDB" id="VectorBase:LDEU007117"/>
<gene>
    <name evidence="1" type="ORF">B4U80_07737</name>
</gene>
<comment type="caution">
    <text evidence="1">The sequence shown here is derived from an EMBL/GenBank/DDBJ whole genome shotgun (WGS) entry which is preliminary data.</text>
</comment>
<proteinExistence type="predicted"/>
<name>A0A443SBK7_9ACAR</name>
<evidence type="ECO:0000313" key="1">
    <source>
        <dbReference type="EMBL" id="RWS24923.1"/>
    </source>
</evidence>
<dbReference type="Proteomes" id="UP000288716">
    <property type="component" value="Unassembled WGS sequence"/>
</dbReference>